<dbReference type="Proteomes" id="UP000024559">
    <property type="component" value="Chromosome"/>
</dbReference>
<reference evidence="2" key="1">
    <citation type="submission" date="2013-12" db="EMBL/GenBank/DDBJ databases">
        <title>Genome sequences of Streptococcus thermophilus strains MTH17CL396 and M17PTZA496 isolated from Fontina cheese in Valle d'Aosta region (Italy).</title>
        <authorList>
            <person name="Treu L."/>
            <person name="Giacomini A."/>
            <person name="Corich V."/>
            <person name="Vendramin V."/>
            <person name="Bovo B."/>
        </authorList>
    </citation>
    <scope>NUCLEOTIDE SEQUENCE [LARGE SCALE GENOMIC DNA]</scope>
    <source>
        <strain evidence="2">M17PTZA496</strain>
    </source>
</reference>
<protein>
    <submittedName>
        <fullName evidence="1">Uncharacterized protein</fullName>
    </submittedName>
</protein>
<gene>
    <name evidence="1" type="ORF">X841_10540</name>
</gene>
<evidence type="ECO:0000313" key="1">
    <source>
        <dbReference type="EMBL" id="ETW88174.1"/>
    </source>
</evidence>
<dbReference type="PATRIC" id="fig|1433289.7.peg.2188"/>
<sequence>MKGIERLISLKRFNVDRMVTVYFNPGQKLKESRDTVTSKNSVVRVNQKISIFQLRMIPKE</sequence>
<comment type="caution">
    <text evidence="1">The sequence shown here is derived from an EMBL/GenBank/DDBJ whole genome shotgun (WGS) entry which is preliminary data.</text>
</comment>
<dbReference type="AlphaFoldDB" id="A0A0E2QFA2"/>
<proteinExistence type="predicted"/>
<evidence type="ECO:0000313" key="2">
    <source>
        <dbReference type="Proteomes" id="UP000024559"/>
    </source>
</evidence>
<name>A0A0E2QFA2_STRTR</name>
<organism evidence="1 2">
    <name type="scientific">Streptococcus thermophilus M17PTZA496</name>
    <dbReference type="NCBI Taxonomy" id="1433289"/>
    <lineage>
        <taxon>Bacteria</taxon>
        <taxon>Bacillati</taxon>
        <taxon>Bacillota</taxon>
        <taxon>Bacilli</taxon>
        <taxon>Lactobacillales</taxon>
        <taxon>Streptococcaceae</taxon>
        <taxon>Streptococcus</taxon>
    </lineage>
</organism>
<accession>A0A0E2QFA2</accession>
<dbReference type="HOGENOM" id="CLU_204039_0_0_9"/>
<dbReference type="EMBL" id="AZJT01000069">
    <property type="protein sequence ID" value="ETW88174.1"/>
    <property type="molecule type" value="Genomic_DNA"/>
</dbReference>